<reference evidence="2" key="1">
    <citation type="submission" date="2016-10" db="EMBL/GenBank/DDBJ databases">
        <authorList>
            <person name="Varghese N."/>
            <person name="Submissions S."/>
        </authorList>
    </citation>
    <scope>NUCLEOTIDE SEQUENCE [LARGE SCALE GENOMIC DNA]</scope>
    <source>
        <strain evidence="2">CGMCC 1.8981</strain>
    </source>
</reference>
<sequence length="207" mass="23473">MAPAESDDEQRRTRGGKVARVIQQYDLEGFGAELERAWTADGEERRSLRALAADVNHELLRASIRRADGDSLEAELGALYHGLVDEDVSSADQTRIRRRLERRGVDVDQLESDFVSYQAVRTYLTKHRDATYEKPETDRLDETKTTIERLRSKTETVSENRLERLERADELAIGDLAVTVDVRATCRVCGAQYTVTELLEEHGCECS</sequence>
<gene>
    <name evidence="1" type="ORF">SAMN04487967_3364</name>
</gene>
<organism evidence="1 2">
    <name type="scientific">Natronorubrum sediminis</name>
    <dbReference type="NCBI Taxonomy" id="640943"/>
    <lineage>
        <taxon>Archaea</taxon>
        <taxon>Methanobacteriati</taxon>
        <taxon>Methanobacteriota</taxon>
        <taxon>Stenosarchaea group</taxon>
        <taxon>Halobacteria</taxon>
        <taxon>Halobacteriales</taxon>
        <taxon>Natrialbaceae</taxon>
        <taxon>Natronorubrum</taxon>
    </lineage>
</organism>
<accession>A0A1H6G764</accession>
<dbReference type="Pfam" id="PF21811">
    <property type="entry name" value="RdfA"/>
    <property type="match status" value="1"/>
</dbReference>
<dbReference type="EMBL" id="FNWL01000004">
    <property type="protein sequence ID" value="SEH17725.1"/>
    <property type="molecule type" value="Genomic_DNA"/>
</dbReference>
<evidence type="ECO:0000313" key="1">
    <source>
        <dbReference type="EMBL" id="SEH17725.1"/>
    </source>
</evidence>
<protein>
    <submittedName>
        <fullName evidence="1">Uncharacterized protein</fullName>
    </submittedName>
</protein>
<dbReference type="AlphaFoldDB" id="A0A1H6G764"/>
<name>A0A1H6G764_9EURY</name>
<dbReference type="RefSeq" id="WP_090508105.1">
    <property type="nucleotide sequence ID" value="NZ_FNWL01000004.1"/>
</dbReference>
<keyword evidence="2" id="KW-1185">Reference proteome</keyword>
<dbReference type="Proteomes" id="UP000199112">
    <property type="component" value="Unassembled WGS sequence"/>
</dbReference>
<evidence type="ECO:0000313" key="2">
    <source>
        <dbReference type="Proteomes" id="UP000199112"/>
    </source>
</evidence>
<dbReference type="InterPro" id="IPR048925">
    <property type="entry name" value="RdfA"/>
</dbReference>
<proteinExistence type="predicted"/>
<dbReference type="OrthoDB" id="304916at2157"/>